<dbReference type="InterPro" id="IPR036162">
    <property type="entry name" value="Resolvase-like_N_sf"/>
</dbReference>
<dbReference type="AlphaFoldDB" id="A0AAU0UL41"/>
<sequence>MTAGTPATRRVAAYARVSTDNDEQLSSYEAQVDYYTRHIKSNPAWEFVEVYADEGISATSTKKREGFNRMIADALIGKIDLIITKSVSRFARNTVDTLSTVRQLKEKGVEVYFEKENIHTMDSKGELLITIMSSLAQEESRSISENVTWGQRKRFADGKISLPYGRFLGYEKGDDGLPKIVESEAKTVRLIYKLFLEGKTPSGIARHLTKSSILTPSGKQKWQTSTVTSILQNEKYKGDAMLQKTFTVDFLTKKKKVNEGEIPQYYVENSHPAIITPEVFDLVQHELKKRKNAKGYKTGGGCFSGKIICGECGGFFGSKVWHSTSKYRRTIWQCNHKFKNNNKCQTPHLYEDKIKEAFLDTFNSLLENKGEILQNYEAIINDLTDTSEFEKESAKFQSESEVAAELLRKCVEENAHSALDQGEYQQHYTSLVERYEAAKKGLDEIDNKRLERNAKRESIGAFIRMLEKSDTLLTEFDEELWNATVDAVTVHPEHEIVFTFKDGMELNSKI</sequence>
<dbReference type="KEGG" id="dbc:MFMK1_000806"/>
<dbReference type="GO" id="GO:0003677">
    <property type="term" value="F:DNA binding"/>
    <property type="evidence" value="ECO:0007669"/>
    <property type="project" value="InterPro"/>
</dbReference>
<feature type="domain" description="Recombinase" evidence="2">
    <location>
        <begin position="167"/>
        <end position="293"/>
    </location>
</feature>
<dbReference type="Pfam" id="PF07508">
    <property type="entry name" value="Recombinase"/>
    <property type="match status" value="1"/>
</dbReference>
<name>A0AAU0UL41_9FIRM</name>
<evidence type="ECO:0000259" key="2">
    <source>
        <dbReference type="PROSITE" id="PS51737"/>
    </source>
</evidence>
<accession>A0AAU0UL41</accession>
<feature type="domain" description="Resolvase/invertase-type recombinase catalytic" evidence="1">
    <location>
        <begin position="10"/>
        <end position="158"/>
    </location>
</feature>
<dbReference type="InterPro" id="IPR038109">
    <property type="entry name" value="DNA_bind_recomb_sf"/>
</dbReference>
<dbReference type="RefSeq" id="WP_366924866.1">
    <property type="nucleotide sequence ID" value="NZ_CP121694.1"/>
</dbReference>
<gene>
    <name evidence="3" type="ORF">MFMK1_000806</name>
</gene>
<dbReference type="InterPro" id="IPR050639">
    <property type="entry name" value="SSR_resolvase"/>
</dbReference>
<dbReference type="SMART" id="SM00857">
    <property type="entry name" value="Resolvase"/>
    <property type="match status" value="1"/>
</dbReference>
<dbReference type="CDD" id="cd00338">
    <property type="entry name" value="Ser_Recombinase"/>
    <property type="match status" value="1"/>
</dbReference>
<protein>
    <submittedName>
        <fullName evidence="3">Recombinase family protein</fullName>
    </submittedName>
</protein>
<proteinExistence type="predicted"/>
<dbReference type="PROSITE" id="PS51736">
    <property type="entry name" value="RECOMBINASES_3"/>
    <property type="match status" value="1"/>
</dbReference>
<dbReference type="InterPro" id="IPR006119">
    <property type="entry name" value="Resolv_N"/>
</dbReference>
<dbReference type="InterPro" id="IPR025827">
    <property type="entry name" value="Zn_ribbon_recom_dom"/>
</dbReference>
<dbReference type="PANTHER" id="PTHR30461">
    <property type="entry name" value="DNA-INVERTASE FROM LAMBDOID PROPHAGE"/>
    <property type="match status" value="1"/>
</dbReference>
<dbReference type="Proteomes" id="UP001329915">
    <property type="component" value="Chromosome"/>
</dbReference>
<evidence type="ECO:0000313" key="4">
    <source>
        <dbReference type="Proteomes" id="UP001329915"/>
    </source>
</evidence>
<dbReference type="InterPro" id="IPR011109">
    <property type="entry name" value="DNA_bind_recombinase_dom"/>
</dbReference>
<dbReference type="PROSITE" id="PS51737">
    <property type="entry name" value="RECOMBINASE_DNA_BIND"/>
    <property type="match status" value="1"/>
</dbReference>
<organism evidence="3 4">
    <name type="scientific">Metallumcola ferriviriculae</name>
    <dbReference type="NCBI Taxonomy" id="3039180"/>
    <lineage>
        <taxon>Bacteria</taxon>
        <taxon>Bacillati</taxon>
        <taxon>Bacillota</taxon>
        <taxon>Clostridia</taxon>
        <taxon>Neomoorellales</taxon>
        <taxon>Desulfitibacteraceae</taxon>
        <taxon>Metallumcola</taxon>
    </lineage>
</organism>
<dbReference type="Gene3D" id="3.40.50.1390">
    <property type="entry name" value="Resolvase, N-terminal catalytic domain"/>
    <property type="match status" value="1"/>
</dbReference>
<dbReference type="Pfam" id="PF13408">
    <property type="entry name" value="Zn_ribbon_recom"/>
    <property type="match status" value="1"/>
</dbReference>
<dbReference type="GO" id="GO:0000150">
    <property type="term" value="F:DNA strand exchange activity"/>
    <property type="evidence" value="ECO:0007669"/>
    <property type="project" value="InterPro"/>
</dbReference>
<dbReference type="Gene3D" id="3.90.1750.20">
    <property type="entry name" value="Putative Large Serine Recombinase, Chain B, Domain 2"/>
    <property type="match status" value="1"/>
</dbReference>
<dbReference type="Pfam" id="PF00239">
    <property type="entry name" value="Resolvase"/>
    <property type="match status" value="1"/>
</dbReference>
<dbReference type="SUPFAM" id="SSF53041">
    <property type="entry name" value="Resolvase-like"/>
    <property type="match status" value="1"/>
</dbReference>
<evidence type="ECO:0000313" key="3">
    <source>
        <dbReference type="EMBL" id="WRO21015.1"/>
    </source>
</evidence>
<dbReference type="EMBL" id="CP121694">
    <property type="protein sequence ID" value="WRO21015.1"/>
    <property type="molecule type" value="Genomic_DNA"/>
</dbReference>
<keyword evidence="4" id="KW-1185">Reference proteome</keyword>
<evidence type="ECO:0000259" key="1">
    <source>
        <dbReference type="PROSITE" id="PS51736"/>
    </source>
</evidence>
<reference evidence="3 4" key="1">
    <citation type="submission" date="2023-04" db="EMBL/GenBank/DDBJ databases">
        <authorList>
            <person name="Hsu D."/>
        </authorList>
    </citation>
    <scope>NUCLEOTIDE SEQUENCE [LARGE SCALE GENOMIC DNA]</scope>
    <source>
        <strain evidence="3 4">MK1</strain>
    </source>
</reference>
<dbReference type="PANTHER" id="PTHR30461:SF23">
    <property type="entry name" value="DNA RECOMBINASE-RELATED"/>
    <property type="match status" value="1"/>
</dbReference>